<keyword evidence="9" id="KW-1185">Reference proteome</keyword>
<dbReference type="GO" id="GO:0005759">
    <property type="term" value="C:mitochondrial matrix"/>
    <property type="evidence" value="ECO:0007669"/>
    <property type="project" value="TreeGrafter"/>
</dbReference>
<protein>
    <recommendedName>
        <fullName evidence="7">Glutaredoxin domain-containing protein</fullName>
    </recommendedName>
</protein>
<dbReference type="PANTHER" id="PTHR10293:SF16">
    <property type="entry name" value="GLUTAREDOXIN-RELATED PROTEIN 5, MITOCHONDRIAL"/>
    <property type="match status" value="1"/>
</dbReference>
<dbReference type="InterPro" id="IPR036249">
    <property type="entry name" value="Thioredoxin-like_sf"/>
</dbReference>
<dbReference type="GO" id="GO:0046872">
    <property type="term" value="F:metal ion binding"/>
    <property type="evidence" value="ECO:0007669"/>
    <property type="project" value="UniProtKB-KW"/>
</dbReference>
<dbReference type="GO" id="GO:0051537">
    <property type="term" value="F:2 iron, 2 sulfur cluster binding"/>
    <property type="evidence" value="ECO:0007669"/>
    <property type="project" value="UniProtKB-KW"/>
</dbReference>
<evidence type="ECO:0000313" key="8">
    <source>
        <dbReference type="EMBL" id="KAK9818605.1"/>
    </source>
</evidence>
<evidence type="ECO:0000256" key="6">
    <source>
        <dbReference type="ARBA" id="ARBA00023284"/>
    </source>
</evidence>
<gene>
    <name evidence="8" type="ORF">WJX74_009351</name>
</gene>
<evidence type="ECO:0000256" key="1">
    <source>
        <dbReference type="ARBA" id="ARBA00008983"/>
    </source>
</evidence>
<dbReference type="PROSITE" id="PS51354">
    <property type="entry name" value="GLUTAREDOXIN_2"/>
    <property type="match status" value="1"/>
</dbReference>
<evidence type="ECO:0000256" key="5">
    <source>
        <dbReference type="ARBA" id="ARBA00023014"/>
    </source>
</evidence>
<keyword evidence="5" id="KW-0411">Iron-sulfur</keyword>
<keyword evidence="6" id="KW-0676">Redox-active center</keyword>
<keyword evidence="2" id="KW-0001">2Fe-2S</keyword>
<evidence type="ECO:0000259" key="7">
    <source>
        <dbReference type="Pfam" id="PF00462"/>
    </source>
</evidence>
<evidence type="ECO:0000256" key="3">
    <source>
        <dbReference type="ARBA" id="ARBA00022723"/>
    </source>
</evidence>
<dbReference type="NCBIfam" id="TIGR00365">
    <property type="entry name" value="Grx4 family monothiol glutaredoxin"/>
    <property type="match status" value="1"/>
</dbReference>
<organism evidence="8 9">
    <name type="scientific">Apatococcus lobatus</name>
    <dbReference type="NCBI Taxonomy" id="904363"/>
    <lineage>
        <taxon>Eukaryota</taxon>
        <taxon>Viridiplantae</taxon>
        <taxon>Chlorophyta</taxon>
        <taxon>core chlorophytes</taxon>
        <taxon>Trebouxiophyceae</taxon>
        <taxon>Chlorellales</taxon>
        <taxon>Chlorellaceae</taxon>
        <taxon>Apatococcus</taxon>
    </lineage>
</organism>
<dbReference type="AlphaFoldDB" id="A0AAW1Q8T7"/>
<dbReference type="InterPro" id="IPR033658">
    <property type="entry name" value="GRX_PICOT-like"/>
</dbReference>
<dbReference type="Pfam" id="PF00462">
    <property type="entry name" value="Glutaredoxin"/>
    <property type="match status" value="1"/>
</dbReference>
<dbReference type="FunFam" id="3.40.30.10:FF:000005">
    <property type="entry name" value="Glutaredoxin 5"/>
    <property type="match status" value="1"/>
</dbReference>
<dbReference type="InterPro" id="IPR004480">
    <property type="entry name" value="Monothiol_GRX-rel"/>
</dbReference>
<dbReference type="Gene3D" id="3.40.30.10">
    <property type="entry name" value="Glutaredoxin"/>
    <property type="match status" value="1"/>
</dbReference>
<reference evidence="8 9" key="1">
    <citation type="journal article" date="2024" name="Nat. Commun.">
        <title>Phylogenomics reveals the evolutionary origins of lichenization in chlorophyte algae.</title>
        <authorList>
            <person name="Puginier C."/>
            <person name="Libourel C."/>
            <person name="Otte J."/>
            <person name="Skaloud P."/>
            <person name="Haon M."/>
            <person name="Grisel S."/>
            <person name="Petersen M."/>
            <person name="Berrin J.G."/>
            <person name="Delaux P.M."/>
            <person name="Dal Grande F."/>
            <person name="Keller J."/>
        </authorList>
    </citation>
    <scope>NUCLEOTIDE SEQUENCE [LARGE SCALE GENOMIC DNA]</scope>
    <source>
        <strain evidence="8 9">SAG 2145</strain>
    </source>
</reference>
<evidence type="ECO:0000256" key="2">
    <source>
        <dbReference type="ARBA" id="ARBA00022714"/>
    </source>
</evidence>
<dbReference type="EMBL" id="JALJOS010000059">
    <property type="protein sequence ID" value="KAK9818605.1"/>
    <property type="molecule type" value="Genomic_DNA"/>
</dbReference>
<dbReference type="SUPFAM" id="SSF52833">
    <property type="entry name" value="Thioredoxin-like"/>
    <property type="match status" value="1"/>
</dbReference>
<comment type="caution">
    <text evidence="8">The sequence shown here is derived from an EMBL/GenBank/DDBJ whole genome shotgun (WGS) entry which is preliminary data.</text>
</comment>
<feature type="domain" description="Glutaredoxin" evidence="7">
    <location>
        <begin position="92"/>
        <end position="156"/>
    </location>
</feature>
<name>A0AAW1Q8T7_9CHLO</name>
<keyword evidence="3" id="KW-0479">Metal-binding</keyword>
<evidence type="ECO:0000313" key="9">
    <source>
        <dbReference type="Proteomes" id="UP001438707"/>
    </source>
</evidence>
<proteinExistence type="inferred from homology"/>
<keyword evidence="4" id="KW-0408">Iron</keyword>
<comment type="similarity">
    <text evidence="1">Belongs to the glutaredoxin family. CGFS subfamily.</text>
</comment>
<dbReference type="InterPro" id="IPR002109">
    <property type="entry name" value="Glutaredoxin"/>
</dbReference>
<accession>A0AAW1Q8T7</accession>
<dbReference type="Proteomes" id="UP001438707">
    <property type="component" value="Unassembled WGS sequence"/>
</dbReference>
<dbReference type="CDD" id="cd03028">
    <property type="entry name" value="GRX_PICOT_like"/>
    <property type="match status" value="1"/>
</dbReference>
<sequence length="188" mass="20214">MALARCSRAALRTSKRLSAFRCAAAPLADLQGSHGTSASCSGRPASWSGTSRCFASSSIEDETHDDFRPQVKSSPANSAADQIKQDITSSKVFIYMKGDPSAPQCGFSNMACRILDAYGVEYDSRNVLVDPDVREAVKLHTEWPTIPQVFVDGEFVGGSDILMTMHQNGELHSMLEASGAKPVQPRTG</sequence>
<dbReference type="PANTHER" id="PTHR10293">
    <property type="entry name" value="GLUTAREDOXIN FAMILY MEMBER"/>
    <property type="match status" value="1"/>
</dbReference>
<evidence type="ECO:0000256" key="4">
    <source>
        <dbReference type="ARBA" id="ARBA00023004"/>
    </source>
</evidence>